<feature type="compositionally biased region" description="Low complexity" evidence="8">
    <location>
        <begin position="437"/>
        <end position="449"/>
    </location>
</feature>
<feature type="compositionally biased region" description="Basic and acidic residues" evidence="8">
    <location>
        <begin position="290"/>
        <end position="300"/>
    </location>
</feature>
<dbReference type="Pfam" id="PF00069">
    <property type="entry name" value="Pkinase"/>
    <property type="match status" value="1"/>
</dbReference>
<keyword evidence="9" id="KW-0812">Transmembrane</keyword>
<feature type="region of interest" description="Disordered" evidence="8">
    <location>
        <begin position="421"/>
        <end position="471"/>
    </location>
</feature>
<proteinExistence type="predicted"/>
<evidence type="ECO:0000256" key="8">
    <source>
        <dbReference type="SAM" id="MobiDB-lite"/>
    </source>
</evidence>
<keyword evidence="5 11" id="KW-0418">Kinase</keyword>
<dbReference type="GO" id="GO:0005524">
    <property type="term" value="F:ATP binding"/>
    <property type="evidence" value="ECO:0007669"/>
    <property type="project" value="UniProtKB-UniRule"/>
</dbReference>
<feature type="region of interest" description="Disordered" evidence="8">
    <location>
        <begin position="290"/>
        <end position="312"/>
    </location>
</feature>
<sequence length="608" mass="64061">MSSRRQPSLPPKIPGYQYVRLLGMGGFADVFEYRQELPRRSVAVKVLLSGSLDQDAREAFFAEANVMAQLSHHPSIVTIYHADIAADGRPFLVMEYCSRPSLGARYRTERFTVAEVLRTGIRVGSAVEAAHRLGILHRDIKPANILATDFGWPALTDFGIASTLGSGAVATGMSIPWSAPELLAENPEGDVRGDVYSLGATLYTLLAGRSPFEIPGRGNSPAELLSRIERSPLPPIDREDVPAGLNAVVARAMTKDPDRRFVSALALAHALQQVERSMQLPVTSIDLSEDHLPEPVREPGGDPGARWGAPGAQDVVDDGTAAPGSDQATRLRPIVSIDPHGGPGPGTVAAPLPPAATLVDGPPAARTDDALGVDDQATRLRPITTISAQEDRAPVESAAPGPVVGAAPTLDSRLSLTPAVLEGTPPAPGYGVPGMQPSPVTTSFSPTPSELRARHYDSSQPRPAEGRRAPSPVRRAVAAASAVLVVAALGFVAFQTWGREAQTNPQATVEPSETPTLVGGATVPAPANLRSVTEGDSVTFSWSNPDEQEGDAYLWQLAGVGQTSRAERIEDRSVTVEVPEGESRVCIEVSVVRTDGRASTTPTQGCSA</sequence>
<reference evidence="11" key="1">
    <citation type="submission" date="2020-12" db="EMBL/GenBank/DDBJ databases">
        <title>Sanguibacter suaedae sp. nov., isolated from Suaeda aralocaspica.</title>
        <authorList>
            <person name="Ma Q."/>
        </authorList>
    </citation>
    <scope>NUCLEOTIDE SEQUENCE</scope>
    <source>
        <strain evidence="11">YZGR15</strain>
    </source>
</reference>
<dbReference type="PANTHER" id="PTHR43289:SF6">
    <property type="entry name" value="SERINE_THREONINE-PROTEIN KINASE NEKL-3"/>
    <property type="match status" value="1"/>
</dbReference>
<evidence type="ECO:0000256" key="6">
    <source>
        <dbReference type="ARBA" id="ARBA00022840"/>
    </source>
</evidence>
<dbReference type="SUPFAM" id="SSF56112">
    <property type="entry name" value="Protein kinase-like (PK-like)"/>
    <property type="match status" value="1"/>
</dbReference>
<dbReference type="InterPro" id="IPR000719">
    <property type="entry name" value="Prot_kinase_dom"/>
</dbReference>
<evidence type="ECO:0000256" key="9">
    <source>
        <dbReference type="SAM" id="Phobius"/>
    </source>
</evidence>
<evidence type="ECO:0000313" key="11">
    <source>
        <dbReference type="EMBL" id="MBI9115952.1"/>
    </source>
</evidence>
<feature type="binding site" evidence="7">
    <location>
        <position position="45"/>
    </location>
    <ligand>
        <name>ATP</name>
        <dbReference type="ChEBI" id="CHEBI:30616"/>
    </ligand>
</feature>
<evidence type="ECO:0000256" key="2">
    <source>
        <dbReference type="ARBA" id="ARBA00022527"/>
    </source>
</evidence>
<gene>
    <name evidence="11" type="ORF">JAV76_13110</name>
</gene>
<comment type="caution">
    <text evidence="11">The sequence shown here is derived from an EMBL/GenBank/DDBJ whole genome shotgun (WGS) entry which is preliminary data.</text>
</comment>
<protein>
    <recommendedName>
        <fullName evidence="1">non-specific serine/threonine protein kinase</fullName>
        <ecNumber evidence="1">2.7.11.1</ecNumber>
    </recommendedName>
</protein>
<dbReference type="RefSeq" id="WP_198734518.1">
    <property type="nucleotide sequence ID" value="NZ_JAEINH010000012.1"/>
</dbReference>
<dbReference type="Proteomes" id="UP000602087">
    <property type="component" value="Unassembled WGS sequence"/>
</dbReference>
<evidence type="ECO:0000313" key="12">
    <source>
        <dbReference type="Proteomes" id="UP000602087"/>
    </source>
</evidence>
<keyword evidence="12" id="KW-1185">Reference proteome</keyword>
<dbReference type="InterPro" id="IPR017441">
    <property type="entry name" value="Protein_kinase_ATP_BS"/>
</dbReference>
<dbReference type="AlphaFoldDB" id="A0A934IA88"/>
<name>A0A934IA88_9MICO</name>
<keyword evidence="2" id="KW-0723">Serine/threonine-protein kinase</keyword>
<evidence type="ECO:0000256" key="7">
    <source>
        <dbReference type="PROSITE-ProRule" id="PRU10141"/>
    </source>
</evidence>
<evidence type="ECO:0000256" key="3">
    <source>
        <dbReference type="ARBA" id="ARBA00022679"/>
    </source>
</evidence>
<keyword evidence="9" id="KW-0472">Membrane</keyword>
<evidence type="ECO:0000256" key="1">
    <source>
        <dbReference type="ARBA" id="ARBA00012513"/>
    </source>
</evidence>
<evidence type="ECO:0000259" key="10">
    <source>
        <dbReference type="PROSITE" id="PS50011"/>
    </source>
</evidence>
<keyword evidence="6 7" id="KW-0067">ATP-binding</keyword>
<accession>A0A934IA88</accession>
<feature type="domain" description="Protein kinase" evidence="10">
    <location>
        <begin position="16"/>
        <end position="272"/>
    </location>
</feature>
<keyword evidence="3" id="KW-0808">Transferase</keyword>
<evidence type="ECO:0000256" key="5">
    <source>
        <dbReference type="ARBA" id="ARBA00022777"/>
    </source>
</evidence>
<keyword evidence="4 7" id="KW-0547">Nucleotide-binding</keyword>
<dbReference type="PROSITE" id="PS50011">
    <property type="entry name" value="PROTEIN_KINASE_DOM"/>
    <property type="match status" value="1"/>
</dbReference>
<dbReference type="CDD" id="cd14014">
    <property type="entry name" value="STKc_PknB_like"/>
    <property type="match status" value="1"/>
</dbReference>
<organism evidence="11 12">
    <name type="scientific">Sanguibacter suaedae</name>
    <dbReference type="NCBI Taxonomy" id="2795737"/>
    <lineage>
        <taxon>Bacteria</taxon>
        <taxon>Bacillati</taxon>
        <taxon>Actinomycetota</taxon>
        <taxon>Actinomycetes</taxon>
        <taxon>Micrococcales</taxon>
        <taxon>Sanguibacteraceae</taxon>
        <taxon>Sanguibacter</taxon>
    </lineage>
</organism>
<dbReference type="InterPro" id="IPR011009">
    <property type="entry name" value="Kinase-like_dom_sf"/>
</dbReference>
<keyword evidence="9" id="KW-1133">Transmembrane helix</keyword>
<dbReference type="PROSITE" id="PS00107">
    <property type="entry name" value="PROTEIN_KINASE_ATP"/>
    <property type="match status" value="1"/>
</dbReference>
<dbReference type="SMART" id="SM00220">
    <property type="entry name" value="S_TKc"/>
    <property type="match status" value="1"/>
</dbReference>
<evidence type="ECO:0000256" key="4">
    <source>
        <dbReference type="ARBA" id="ARBA00022741"/>
    </source>
</evidence>
<dbReference type="GO" id="GO:0004674">
    <property type="term" value="F:protein serine/threonine kinase activity"/>
    <property type="evidence" value="ECO:0007669"/>
    <property type="project" value="UniProtKB-KW"/>
</dbReference>
<dbReference type="EC" id="2.7.11.1" evidence="1"/>
<dbReference type="Gene3D" id="1.10.510.10">
    <property type="entry name" value="Transferase(Phosphotransferase) domain 1"/>
    <property type="match status" value="1"/>
</dbReference>
<dbReference type="EMBL" id="JAEINH010000012">
    <property type="protein sequence ID" value="MBI9115952.1"/>
    <property type="molecule type" value="Genomic_DNA"/>
</dbReference>
<feature type="transmembrane region" description="Helical" evidence="9">
    <location>
        <begin position="476"/>
        <end position="497"/>
    </location>
</feature>
<dbReference type="PANTHER" id="PTHR43289">
    <property type="entry name" value="MITOGEN-ACTIVATED PROTEIN KINASE KINASE KINASE 20-RELATED"/>
    <property type="match status" value="1"/>
</dbReference>